<dbReference type="InterPro" id="IPR027417">
    <property type="entry name" value="P-loop_NTPase"/>
</dbReference>
<keyword evidence="2" id="KW-1185">Reference proteome</keyword>
<organism evidence="1 2">
    <name type="scientific">Thiorhodococcus minor</name>
    <dbReference type="NCBI Taxonomy" id="57489"/>
    <lineage>
        <taxon>Bacteria</taxon>
        <taxon>Pseudomonadati</taxon>
        <taxon>Pseudomonadota</taxon>
        <taxon>Gammaproteobacteria</taxon>
        <taxon>Chromatiales</taxon>
        <taxon>Chromatiaceae</taxon>
        <taxon>Thiorhodococcus</taxon>
    </lineage>
</organism>
<name>A0A6M0JWY6_9GAMM</name>
<reference evidence="1 2" key="1">
    <citation type="submission" date="2020-02" db="EMBL/GenBank/DDBJ databases">
        <title>Genome sequences of Thiorhodococcus mannitoliphagus and Thiorhodococcus minor, purple sulfur photosynthetic bacteria in the gammaproteobacterial family, Chromatiaceae.</title>
        <authorList>
            <person name="Aviles F.A."/>
            <person name="Meyer T.E."/>
            <person name="Kyndt J.A."/>
        </authorList>
    </citation>
    <scope>NUCLEOTIDE SEQUENCE [LARGE SCALE GENOMIC DNA]</scope>
    <source>
        <strain evidence="1 2">DSM 11518</strain>
    </source>
</reference>
<dbReference type="GO" id="GO:0016740">
    <property type="term" value="F:transferase activity"/>
    <property type="evidence" value="ECO:0007669"/>
    <property type="project" value="UniProtKB-KW"/>
</dbReference>
<comment type="caution">
    <text evidence="1">The sequence shown here is derived from an EMBL/GenBank/DDBJ whole genome shotgun (WGS) entry which is preliminary data.</text>
</comment>
<evidence type="ECO:0000313" key="1">
    <source>
        <dbReference type="EMBL" id="NEV61133.1"/>
    </source>
</evidence>
<dbReference type="Gene3D" id="3.40.50.300">
    <property type="entry name" value="P-loop containing nucleotide triphosphate hydrolases"/>
    <property type="match status" value="1"/>
</dbReference>
<dbReference type="SUPFAM" id="SSF52540">
    <property type="entry name" value="P-loop containing nucleoside triphosphate hydrolases"/>
    <property type="match status" value="1"/>
</dbReference>
<evidence type="ECO:0000313" key="2">
    <source>
        <dbReference type="Proteomes" id="UP000483379"/>
    </source>
</evidence>
<proteinExistence type="predicted"/>
<protein>
    <submittedName>
        <fullName evidence="1">Sulfotransferase</fullName>
    </submittedName>
</protein>
<keyword evidence="1" id="KW-0808">Transferase</keyword>
<dbReference type="EMBL" id="JAAIJQ010000008">
    <property type="protein sequence ID" value="NEV61133.1"/>
    <property type="molecule type" value="Genomic_DNA"/>
</dbReference>
<dbReference type="Pfam" id="PF13469">
    <property type="entry name" value="Sulfotransfer_3"/>
    <property type="match status" value="1"/>
</dbReference>
<accession>A0A6M0JWY6</accession>
<dbReference type="Proteomes" id="UP000483379">
    <property type="component" value="Unassembled WGS sequence"/>
</dbReference>
<dbReference type="RefSeq" id="WP_164451177.1">
    <property type="nucleotide sequence ID" value="NZ_JAAIJQ010000008.1"/>
</dbReference>
<sequence>MSHRTDETPADFIAAIDSALGLLKDYGDQSAPADAKVLAQPLPSLLEQCQGLLAEAEVQDPPPVRTLHHLACTGGTLISRCIAAQPNTQVLSEVDPLSPFVPSGFGPTDLIGLSRFSSRPADQETQIQLFLAGLRVLYDQAAREGLHLVLREHTHGHFNFGDTVPERASLHEIVGRAFPVKALISVRHPLDSYLSLQDSGWVQHFTPPTLDEYARRYHAFLDAYRHCECIRYEDFVADPPATMQHICNTLALGYSLDFPDTFFAIKLSGDSGRRGDVISSRPRRAHPPALEQEARDSESFMALLTRLDYSLDCAMGGA</sequence>
<gene>
    <name evidence="1" type="ORF">G3446_04325</name>
</gene>
<dbReference type="AlphaFoldDB" id="A0A6M0JWY6"/>